<dbReference type="Proteomes" id="UP000267251">
    <property type="component" value="Unassembled WGS sequence"/>
</dbReference>
<dbReference type="Gene3D" id="3.40.33.10">
    <property type="entry name" value="CAP"/>
    <property type="match status" value="1"/>
</dbReference>
<feature type="domain" description="SCP" evidence="2">
    <location>
        <begin position="58"/>
        <end position="166"/>
    </location>
</feature>
<feature type="region of interest" description="Disordered" evidence="1">
    <location>
        <begin position="185"/>
        <end position="316"/>
    </location>
</feature>
<dbReference type="PANTHER" id="PTHR31157">
    <property type="entry name" value="SCP DOMAIN-CONTAINING PROTEIN"/>
    <property type="match status" value="1"/>
</dbReference>
<dbReference type="OrthoDB" id="568194at2759"/>
<sequence>MPTLSPDTIAAAGSSSTVRVEAKHTKPDVGYAKSSANSIWKKPGTITCDTYDNLEMIERVNIERSKRGLKPYGFLESLNRVAAYHSWDQAIHNRMTHTDSRGRRLRDRVNDAGCTEFKETMENVSWGRPSIAMAIKKWMDSPKHRANILHPRITHFGAALWFSKNGVPHYTQSFAEMRNAHPVFPMRPTSVPGSAKTCGTVQDTPRPGPPERGGEAEQPQLAHDGGTVPEEKKAPKPKSIYKPQPKKESKFKLKTKAKPKPKPQSKLQRTQPSAEHKAGYSSISPPSSPKKVHKAAPPSSPKKVRKESPPSSFKRVYKATAGSDLAKRYCKNSKRAPGNARVTITITKRGRLNYYHCKWTWTVSG</sequence>
<accession>A0A4P9Y3U4</accession>
<evidence type="ECO:0000256" key="1">
    <source>
        <dbReference type="SAM" id="MobiDB-lite"/>
    </source>
</evidence>
<evidence type="ECO:0000313" key="3">
    <source>
        <dbReference type="EMBL" id="RKP13374.1"/>
    </source>
</evidence>
<dbReference type="InterPro" id="IPR014044">
    <property type="entry name" value="CAP_dom"/>
</dbReference>
<protein>
    <recommendedName>
        <fullName evidence="2">SCP domain-containing protein</fullName>
    </recommendedName>
</protein>
<feature type="compositionally biased region" description="Basic residues" evidence="1">
    <location>
        <begin position="252"/>
        <end position="263"/>
    </location>
</feature>
<dbReference type="AlphaFoldDB" id="A0A4P9Y3U4"/>
<dbReference type="InterPro" id="IPR035940">
    <property type="entry name" value="CAP_sf"/>
</dbReference>
<evidence type="ECO:0000313" key="4">
    <source>
        <dbReference type="Proteomes" id="UP000267251"/>
    </source>
</evidence>
<dbReference type="EMBL" id="KZ988038">
    <property type="protein sequence ID" value="RKP13374.1"/>
    <property type="molecule type" value="Genomic_DNA"/>
</dbReference>
<organism evidence="3 4">
    <name type="scientific">Piptocephalis cylindrospora</name>
    <dbReference type="NCBI Taxonomy" id="1907219"/>
    <lineage>
        <taxon>Eukaryota</taxon>
        <taxon>Fungi</taxon>
        <taxon>Fungi incertae sedis</taxon>
        <taxon>Zoopagomycota</taxon>
        <taxon>Zoopagomycotina</taxon>
        <taxon>Zoopagomycetes</taxon>
        <taxon>Zoopagales</taxon>
        <taxon>Piptocephalidaceae</taxon>
        <taxon>Piptocephalis</taxon>
    </lineage>
</organism>
<dbReference type="PANTHER" id="PTHR31157:SF1">
    <property type="entry name" value="SCP DOMAIN-CONTAINING PROTEIN"/>
    <property type="match status" value="1"/>
</dbReference>
<dbReference type="SUPFAM" id="SSF55797">
    <property type="entry name" value="PR-1-like"/>
    <property type="match status" value="1"/>
</dbReference>
<keyword evidence="4" id="KW-1185">Reference proteome</keyword>
<name>A0A4P9Y3U4_9FUNG</name>
<evidence type="ECO:0000259" key="2">
    <source>
        <dbReference type="Pfam" id="PF00188"/>
    </source>
</evidence>
<dbReference type="CDD" id="cd05379">
    <property type="entry name" value="CAP_bacterial"/>
    <property type="match status" value="1"/>
</dbReference>
<proteinExistence type="predicted"/>
<reference evidence="4" key="1">
    <citation type="journal article" date="2018" name="Nat. Microbiol.">
        <title>Leveraging single-cell genomics to expand the fungal tree of life.</title>
        <authorList>
            <person name="Ahrendt S.R."/>
            <person name="Quandt C.A."/>
            <person name="Ciobanu D."/>
            <person name="Clum A."/>
            <person name="Salamov A."/>
            <person name="Andreopoulos B."/>
            <person name="Cheng J.F."/>
            <person name="Woyke T."/>
            <person name="Pelin A."/>
            <person name="Henrissat B."/>
            <person name="Reynolds N.K."/>
            <person name="Benny G.L."/>
            <person name="Smith M.E."/>
            <person name="James T.Y."/>
            <person name="Grigoriev I.V."/>
        </authorList>
    </citation>
    <scope>NUCLEOTIDE SEQUENCE [LARGE SCALE GENOMIC DNA]</scope>
</reference>
<gene>
    <name evidence="3" type="ORF">BJ684DRAFT_20133</name>
</gene>
<dbReference type="Pfam" id="PF00188">
    <property type="entry name" value="CAP"/>
    <property type="match status" value="1"/>
</dbReference>